<evidence type="ECO:0000313" key="1">
    <source>
        <dbReference type="EMBL" id="MFC1408908.1"/>
    </source>
</evidence>
<sequence>MSIELQGVMSVAEIQEGLSEYVDEYTSGDRQALAGGLGFLTSQANLKVLLGGVLEDPVLLRRVVGQSVWHPNGFAKIVLLSQHNYRLRLHFWNRPPGWPVALQENIHNHRWDFCTVILAGRYRHQEFRASAGGVKFFSYQYRKDSIDPGSYLLVPTGTGALECAFDALLPSGTRYTMSSEVLHRVIRDSCAPAVSLVLEGPHQDREVQVFSRDSLILDAGPSRFGRISSGSVVGCIRETLHLHSSE</sequence>
<name>A0ABV6V5G1_9ACTN</name>
<protein>
    <submittedName>
        <fullName evidence="1">Uncharacterized protein</fullName>
    </submittedName>
</protein>
<keyword evidence="2" id="KW-1185">Reference proteome</keyword>
<reference evidence="1 2" key="1">
    <citation type="submission" date="2024-09" db="EMBL/GenBank/DDBJ databases">
        <authorList>
            <person name="Lee S.D."/>
        </authorList>
    </citation>
    <scope>NUCLEOTIDE SEQUENCE [LARGE SCALE GENOMIC DNA]</scope>
    <source>
        <strain evidence="1 2">N1-1</strain>
    </source>
</reference>
<dbReference type="InterPro" id="IPR011051">
    <property type="entry name" value="RmlC_Cupin_sf"/>
</dbReference>
<gene>
    <name evidence="1" type="ORF">ACEZDG_06400</name>
</gene>
<evidence type="ECO:0000313" key="2">
    <source>
        <dbReference type="Proteomes" id="UP001592582"/>
    </source>
</evidence>
<accession>A0ABV6V5G1</accession>
<organism evidence="1 2">
    <name type="scientific">Streptacidiphilus alkalitolerans</name>
    <dbReference type="NCBI Taxonomy" id="3342712"/>
    <lineage>
        <taxon>Bacteria</taxon>
        <taxon>Bacillati</taxon>
        <taxon>Actinomycetota</taxon>
        <taxon>Actinomycetes</taxon>
        <taxon>Kitasatosporales</taxon>
        <taxon>Streptomycetaceae</taxon>
        <taxon>Streptacidiphilus</taxon>
    </lineage>
</organism>
<dbReference type="Proteomes" id="UP001592582">
    <property type="component" value="Unassembled WGS sequence"/>
</dbReference>
<dbReference type="EMBL" id="JBHEZX010000002">
    <property type="protein sequence ID" value="MFC1408908.1"/>
    <property type="molecule type" value="Genomic_DNA"/>
</dbReference>
<dbReference type="SUPFAM" id="SSF51182">
    <property type="entry name" value="RmlC-like cupins"/>
    <property type="match status" value="1"/>
</dbReference>
<comment type="caution">
    <text evidence="1">The sequence shown here is derived from an EMBL/GenBank/DDBJ whole genome shotgun (WGS) entry which is preliminary data.</text>
</comment>
<proteinExistence type="predicted"/>